<dbReference type="PANTHER" id="PTHR20916">
    <property type="entry name" value="CYSTEINE AND GLYCINE-RICH PROTEIN 2 BINDING PROTEIN"/>
    <property type="match status" value="1"/>
</dbReference>
<protein>
    <submittedName>
        <fullName evidence="2">Wsv139-like protein</fullName>
    </submittedName>
</protein>
<dbReference type="PANTHER" id="PTHR20916:SF18">
    <property type="entry name" value="IPT_TIG DOMAIN-CONTAINING PROTEIN"/>
    <property type="match status" value="1"/>
</dbReference>
<accession>A0A9C7BMK5</accession>
<feature type="compositionally biased region" description="Low complexity" evidence="1">
    <location>
        <begin position="735"/>
        <end position="752"/>
    </location>
</feature>
<sequence>MGLLNGTSAYNMVYGDNPLFVNTINEKENISTNSIEIVDLPTISIRALMGFANNYLDSKYFIGQLILFRDKITGTVISTLRDSNCVISEDNYPLSCVEKCIIPSATLNCEDEMFYRESYFSLASQIQKANRESFITIVPVRYPTNKEISTYTNSNVFIDDDDDNNDNEICKEACAKLFPQSTNVEKYHTLNTNKKTGKLINEPLFITHNEIAKFGRDKKWTLGSIGLLKRFEGIILFIAQDIIKRLLEMFPQKNTSSKRHVLLFYDGKCHPIKDKERTARKTRKDNIIPIYPTVNAYTMSSVEIEKKQRVNMLRKFLLHIPSCIIIHYLMNVLRVPLVCRIGAKTVFYNRTDWSEAETIMVHMAGYLCNMNIPHMRYLDEKKLTYLDMSSFLSSEAVLAKKCQQLYTWNEFREMVKGDEPFTINLYSSDNDVLHKWNLCASHSVALSGKLEIPSYVTSVRFYRTMVKSHSKTWIPSSSSITTQGMQYQMCYELTVTHVPHDIDAGMLLMVLCGSDYNDSGLTFNESLKIVYREILSFKKLACTCHRGWKDYAVLANNNNNHEKPLYEIGQENTSVCRHCSKVIVRQFWEAKSFFASIICLLMKELDPELLFKNNDNDITDDIARHKIIAINCICNICAFLLLGKFNKLVYGNIDYNESLLDLLHREKRKKKQDTKGPCKSITDSITLASYVVEFDRGNLNTYTAGGIRYWHDELVGSDINQSLEKNISGCKRKPNNNNNNDNNTNNDTISYNNTTNTTATSAAADTFTDKLIDKVIHDNSDNSDQNRFKRPKKSCGKSEINVTDITWCNQNYKILSNGTGKNENFWKCMFDTSSLMLPTMASLPLENSQQIDDDILFQKTNLNKCLTDESFSISNINILKRIMSKMSKKDKLLPSSSSSSSSSSHGVSAVNRFIDLILTIYLYIIGEDSFATVHRVPIEHHVNSKTNITIKDMIIECLSLLYSEKLYALSMKKSKCNNVSVEEFMNNHDIITTQKEFQSLLQKHGAQQDNFDNDAKNKNDLNEKVSTVNDVDMFPYTPLLGEARLFTPLTLWTVYLSLKEGLLVL</sequence>
<reference evidence="2" key="1">
    <citation type="submission" date="2022-10" db="EMBL/GenBank/DDBJ databases">
        <title>Genome sequences of endogenous nimaviruses in decapod crustaceans.</title>
        <authorList>
            <person name="Kawato S."/>
            <person name="Nozaki R."/>
            <person name="Kondo H."/>
            <person name="Hirono I."/>
        </authorList>
    </citation>
    <scope>NUCLEOTIDE SEQUENCE</scope>
    <source>
        <strain evidence="2">Okinawa2016</strain>
    </source>
</reference>
<organism evidence="2">
    <name type="scientific">Melicertus latisulcatus majanivirus</name>
    <dbReference type="NCBI Taxonomy" id="2984277"/>
    <lineage>
        <taxon>Viruses</taxon>
        <taxon>Viruses incertae sedis</taxon>
        <taxon>Naldaviricetes</taxon>
        <taxon>Nimaviridae</taxon>
    </lineage>
</organism>
<dbReference type="EMBL" id="LC738874">
    <property type="protein sequence ID" value="BDT62373.1"/>
    <property type="molecule type" value="Genomic_DNA"/>
</dbReference>
<evidence type="ECO:0000313" key="2">
    <source>
        <dbReference type="EMBL" id="BDT62373.1"/>
    </source>
</evidence>
<proteinExistence type="predicted"/>
<name>A0A9C7BMK5_9VIRU</name>
<evidence type="ECO:0000256" key="1">
    <source>
        <dbReference type="SAM" id="MobiDB-lite"/>
    </source>
</evidence>
<feature type="region of interest" description="Disordered" evidence="1">
    <location>
        <begin position="727"/>
        <end position="752"/>
    </location>
</feature>